<dbReference type="RefSeq" id="WP_136373565.1">
    <property type="nucleotide sequence ID" value="NZ_SSOB01000060.1"/>
</dbReference>
<evidence type="ECO:0000313" key="2">
    <source>
        <dbReference type="Proteomes" id="UP000310636"/>
    </source>
</evidence>
<proteinExistence type="predicted"/>
<keyword evidence="2" id="KW-1185">Reference proteome</keyword>
<gene>
    <name evidence="1" type="ORF">E6C55_30215</name>
</gene>
<reference evidence="1 2" key="1">
    <citation type="submission" date="2019-04" db="EMBL/GenBank/DDBJ databases">
        <title>Cohnella sp. nov. isolated from preserved vegetables.</title>
        <authorList>
            <person name="Lin S.-Y."/>
            <person name="Hung M.-H."/>
            <person name="Young C.-C."/>
        </authorList>
    </citation>
    <scope>NUCLEOTIDE SEQUENCE [LARGE SCALE GENOMIC DNA]</scope>
    <source>
        <strain evidence="1 2">CC-MHH1044</strain>
    </source>
</reference>
<dbReference type="Proteomes" id="UP000310636">
    <property type="component" value="Unassembled WGS sequence"/>
</dbReference>
<evidence type="ECO:0000313" key="1">
    <source>
        <dbReference type="EMBL" id="THF73223.1"/>
    </source>
</evidence>
<accession>A0A4S4BLL5</accession>
<comment type="caution">
    <text evidence="1">The sequence shown here is derived from an EMBL/GenBank/DDBJ whole genome shotgun (WGS) entry which is preliminary data.</text>
</comment>
<dbReference type="OrthoDB" id="2663794at2"/>
<dbReference type="EMBL" id="SSOB01000060">
    <property type="protein sequence ID" value="THF73223.1"/>
    <property type="molecule type" value="Genomic_DNA"/>
</dbReference>
<dbReference type="AlphaFoldDB" id="A0A4S4BLL5"/>
<sequence>MTVIFSGSCYPHSTLRGLKLDYLKTAMLLSIARLHCKLAIEHGKVGTMPERRRQIIEEIQSLRAMRDDLIAEWRKDVKN</sequence>
<protein>
    <submittedName>
        <fullName evidence="1">Uncharacterized protein</fullName>
    </submittedName>
</protein>
<organism evidence="1 2">
    <name type="scientific">Cohnella fermenti</name>
    <dbReference type="NCBI Taxonomy" id="2565925"/>
    <lineage>
        <taxon>Bacteria</taxon>
        <taxon>Bacillati</taxon>
        <taxon>Bacillota</taxon>
        <taxon>Bacilli</taxon>
        <taxon>Bacillales</taxon>
        <taxon>Paenibacillaceae</taxon>
        <taxon>Cohnella</taxon>
    </lineage>
</organism>
<name>A0A4S4BLL5_9BACL</name>